<comment type="caution">
    <text evidence="2">The sequence shown here is derived from an EMBL/GenBank/DDBJ whole genome shotgun (WGS) entry which is preliminary data.</text>
</comment>
<feature type="domain" description="N-acetyltransferase" evidence="1">
    <location>
        <begin position="36"/>
        <end position="177"/>
    </location>
</feature>
<dbReference type="OrthoDB" id="9795206at2"/>
<organism evidence="2 3">
    <name type="scientific">Oceanithermus desulfurans NBRC 100063</name>
    <dbReference type="NCBI Taxonomy" id="1227550"/>
    <lineage>
        <taxon>Bacteria</taxon>
        <taxon>Thermotogati</taxon>
        <taxon>Deinococcota</taxon>
        <taxon>Deinococci</taxon>
        <taxon>Thermales</taxon>
        <taxon>Thermaceae</taxon>
        <taxon>Oceanithermus</taxon>
    </lineage>
</organism>
<dbReference type="InterPro" id="IPR000182">
    <property type="entry name" value="GNAT_dom"/>
</dbReference>
<dbReference type="PANTHER" id="PTHR43415">
    <property type="entry name" value="SPERMIDINE N(1)-ACETYLTRANSFERASE"/>
    <property type="match status" value="1"/>
</dbReference>
<proteinExistence type="predicted"/>
<dbReference type="GO" id="GO:0016747">
    <property type="term" value="F:acyltransferase activity, transferring groups other than amino-acyl groups"/>
    <property type="evidence" value="ECO:0007669"/>
    <property type="project" value="InterPro"/>
</dbReference>
<name>A0A511RMN2_9DEIN</name>
<dbReference type="SUPFAM" id="SSF55729">
    <property type="entry name" value="Acyl-CoA N-acyltransferases (Nat)"/>
    <property type="match status" value="1"/>
</dbReference>
<dbReference type="Pfam" id="PF13302">
    <property type="entry name" value="Acetyltransf_3"/>
    <property type="match status" value="1"/>
</dbReference>
<dbReference type="Proteomes" id="UP000321827">
    <property type="component" value="Unassembled WGS sequence"/>
</dbReference>
<evidence type="ECO:0000259" key="1">
    <source>
        <dbReference type="PROSITE" id="PS51186"/>
    </source>
</evidence>
<dbReference type="AlphaFoldDB" id="A0A511RMN2"/>
<dbReference type="EMBL" id="BJXN01000029">
    <property type="protein sequence ID" value="GEM90921.1"/>
    <property type="molecule type" value="Genomic_DNA"/>
</dbReference>
<dbReference type="PROSITE" id="PS51186">
    <property type="entry name" value="GNAT"/>
    <property type="match status" value="1"/>
</dbReference>
<sequence length="186" mass="21144">MARPLAAAPDWPHCGRVTLKPFAYGLSAEEWRGFWESFRDPEIAEWNGNRPLRMPLWLFKRVVQGEIKRGDRMGFVILDEHGDWLGTLELYELKGREATLGIILGRKDRWGQGYGREAVRALLDYAFGTLGLERVKLRTFSHNLRARRAFAAAGFREVGSEALPGGKQDTLMEVRKEEWRAPCGGG</sequence>
<reference evidence="2 3" key="1">
    <citation type="submission" date="2019-07" db="EMBL/GenBank/DDBJ databases">
        <title>Whole genome shotgun sequence of Oceanithermus desulfurans NBRC 100063.</title>
        <authorList>
            <person name="Hosoyama A."/>
            <person name="Uohara A."/>
            <person name="Ohji S."/>
            <person name="Ichikawa N."/>
        </authorList>
    </citation>
    <scope>NUCLEOTIDE SEQUENCE [LARGE SCALE GENOMIC DNA]</scope>
    <source>
        <strain evidence="2 3">NBRC 100063</strain>
    </source>
</reference>
<evidence type="ECO:0000313" key="3">
    <source>
        <dbReference type="Proteomes" id="UP000321827"/>
    </source>
</evidence>
<gene>
    <name evidence="2" type="ORF">ODE01S_23550</name>
</gene>
<accession>A0A511RMN2</accession>
<dbReference type="RefSeq" id="WP_147149113.1">
    <property type="nucleotide sequence ID" value="NZ_BJXN01000029.1"/>
</dbReference>
<dbReference type="PANTHER" id="PTHR43415:SF3">
    <property type="entry name" value="GNAT-FAMILY ACETYLTRANSFERASE"/>
    <property type="match status" value="1"/>
</dbReference>
<dbReference type="InterPro" id="IPR016181">
    <property type="entry name" value="Acyl_CoA_acyltransferase"/>
</dbReference>
<evidence type="ECO:0000313" key="2">
    <source>
        <dbReference type="EMBL" id="GEM90921.1"/>
    </source>
</evidence>
<dbReference type="Gene3D" id="3.40.630.30">
    <property type="match status" value="1"/>
</dbReference>
<protein>
    <submittedName>
        <fullName evidence="2">Kanamycin resistance protein</fullName>
    </submittedName>
</protein>